<dbReference type="OrthoDB" id="9766390at2"/>
<evidence type="ECO:0000313" key="2">
    <source>
        <dbReference type="Proteomes" id="UP000004116"/>
    </source>
</evidence>
<accession>G2H255</accession>
<comment type="caution">
    <text evidence="1">The sequence shown here is derived from an EMBL/GenBank/DDBJ whole genome shotgun (WGS) entry which is preliminary data.</text>
</comment>
<dbReference type="Proteomes" id="UP000004116">
    <property type="component" value="Unassembled WGS sequence"/>
</dbReference>
<organism evidence="1 2">
    <name type="scientific">Candidatus Regiella insecticola 5.15</name>
    <dbReference type="NCBI Taxonomy" id="1005043"/>
    <lineage>
        <taxon>Bacteria</taxon>
        <taxon>Pseudomonadati</taxon>
        <taxon>Pseudomonadota</taxon>
        <taxon>Gammaproteobacteria</taxon>
        <taxon>Enterobacterales</taxon>
        <taxon>Enterobacteriaceae</taxon>
        <taxon>aphid secondary symbionts</taxon>
        <taxon>Candidatus Regiella</taxon>
    </lineage>
</organism>
<dbReference type="EMBL" id="AGCA01000511">
    <property type="protein sequence ID" value="EGY27922.1"/>
    <property type="molecule type" value="Genomic_DNA"/>
</dbReference>
<proteinExistence type="predicted"/>
<keyword evidence="2" id="KW-1185">Reference proteome</keyword>
<protein>
    <submittedName>
        <fullName evidence="1">Uncharacterized protein</fullName>
    </submittedName>
</protein>
<reference evidence="1 2" key="1">
    <citation type="journal article" date="2012" name="Genome Res.">
        <title>Genomic basis of endosymbiont-conferred protection against an insect parasitoid.</title>
        <authorList>
            <person name="Hansen A.K."/>
            <person name="Vorburger C."/>
            <person name="Moran N.A."/>
        </authorList>
    </citation>
    <scope>NUCLEOTIDE SEQUENCE [LARGE SCALE GENOMIC DNA]</scope>
    <source>
        <strain evidence="2">R5.15</strain>
    </source>
</reference>
<gene>
    <name evidence="1" type="ORF">Rin_00021530</name>
</gene>
<dbReference type="RefSeq" id="WP_006707781.1">
    <property type="nucleotide sequence ID" value="NZ_AGCA01000511.1"/>
</dbReference>
<sequence>MRKLLTILIILLTMSVSCIATLVLLVNPNDFRVEMMKQVKKKWAINSILTEICVGMWEHN</sequence>
<dbReference type="PROSITE" id="PS51257">
    <property type="entry name" value="PROKAR_LIPOPROTEIN"/>
    <property type="match status" value="1"/>
</dbReference>
<name>G2H255_9ENTR</name>
<evidence type="ECO:0000313" key="1">
    <source>
        <dbReference type="EMBL" id="EGY27922.1"/>
    </source>
</evidence>
<dbReference type="AlphaFoldDB" id="G2H255"/>